<gene>
    <name evidence="2" type="ORF">LKD40_13200</name>
</gene>
<keyword evidence="3" id="KW-1185">Reference proteome</keyword>
<dbReference type="AlphaFoldDB" id="A0AAW4WE08"/>
<evidence type="ECO:0000256" key="1">
    <source>
        <dbReference type="SAM" id="Phobius"/>
    </source>
</evidence>
<name>A0AAW4WE08_9FIRM</name>
<proteinExistence type="predicted"/>
<keyword evidence="1" id="KW-0472">Membrane</keyword>
<evidence type="ECO:0000313" key="3">
    <source>
        <dbReference type="Proteomes" id="UP001198612"/>
    </source>
</evidence>
<evidence type="ECO:0000313" key="2">
    <source>
        <dbReference type="EMBL" id="MCC2228749.1"/>
    </source>
</evidence>
<keyword evidence="1" id="KW-1133">Transmembrane helix</keyword>
<keyword evidence="1" id="KW-0812">Transmembrane</keyword>
<comment type="caution">
    <text evidence="2">The sequence shown here is derived from an EMBL/GenBank/DDBJ whole genome shotgun (WGS) entry which is preliminary data.</text>
</comment>
<organism evidence="2 3">
    <name type="scientific">Blautia fusiformis</name>
    <dbReference type="NCBI Taxonomy" id="2881264"/>
    <lineage>
        <taxon>Bacteria</taxon>
        <taxon>Bacillati</taxon>
        <taxon>Bacillota</taxon>
        <taxon>Clostridia</taxon>
        <taxon>Lachnospirales</taxon>
        <taxon>Lachnospiraceae</taxon>
        <taxon>Blautia</taxon>
    </lineage>
</organism>
<sequence>MKRDAIISLCIALPVANLPFWQWRSPAEMILMAGLFWLLAFVAVVGTGYKKRR</sequence>
<dbReference type="RefSeq" id="WP_227589012.1">
    <property type="nucleotide sequence ID" value="NZ_JAJEQQ010000023.1"/>
</dbReference>
<reference evidence="2 3" key="1">
    <citation type="submission" date="2021-10" db="EMBL/GenBank/DDBJ databases">
        <title>Anaerobic single-cell dispensing facilitates the cultivation of human gut bacteria.</title>
        <authorList>
            <person name="Afrizal A."/>
        </authorList>
    </citation>
    <scope>NUCLEOTIDE SEQUENCE [LARGE SCALE GENOMIC DNA]</scope>
    <source>
        <strain evidence="2 3">CLA-AA-H217</strain>
    </source>
</reference>
<protein>
    <submittedName>
        <fullName evidence="2">Uncharacterized protein</fullName>
    </submittedName>
</protein>
<dbReference type="EMBL" id="JAJEQQ010000023">
    <property type="protein sequence ID" value="MCC2228749.1"/>
    <property type="molecule type" value="Genomic_DNA"/>
</dbReference>
<dbReference type="Proteomes" id="UP001198612">
    <property type="component" value="Unassembled WGS sequence"/>
</dbReference>
<accession>A0AAW4WE08</accession>
<feature type="transmembrane region" description="Helical" evidence="1">
    <location>
        <begin position="27"/>
        <end position="49"/>
    </location>
</feature>